<proteinExistence type="inferred from homology"/>
<dbReference type="Gene3D" id="2.160.10.10">
    <property type="entry name" value="Hexapeptide repeat proteins"/>
    <property type="match status" value="1"/>
</dbReference>
<dbReference type="InterPro" id="IPR011004">
    <property type="entry name" value="Trimer_LpxA-like_sf"/>
</dbReference>
<evidence type="ECO:0000256" key="1">
    <source>
        <dbReference type="ARBA" id="ARBA00007274"/>
    </source>
</evidence>
<dbReference type="Proteomes" id="UP000181981">
    <property type="component" value="Unassembled WGS sequence"/>
</dbReference>
<dbReference type="KEGG" id="dori:FH5T_09090"/>
<dbReference type="Proteomes" id="UP000023772">
    <property type="component" value="Chromosome"/>
</dbReference>
<evidence type="ECO:0000313" key="2">
    <source>
        <dbReference type="EMBL" id="AHW59695.1"/>
    </source>
</evidence>
<evidence type="ECO:0000313" key="3">
    <source>
        <dbReference type="EMBL" id="SES78686.1"/>
    </source>
</evidence>
<dbReference type="SUPFAM" id="SSF51161">
    <property type="entry name" value="Trimeric LpxA-like enzymes"/>
    <property type="match status" value="1"/>
</dbReference>
<evidence type="ECO:0000313" key="4">
    <source>
        <dbReference type="Proteomes" id="UP000023772"/>
    </source>
</evidence>
<keyword evidence="4" id="KW-1185">Reference proteome</keyword>
<dbReference type="GO" id="GO:0016740">
    <property type="term" value="F:transferase activity"/>
    <property type="evidence" value="ECO:0007669"/>
    <property type="project" value="UniProtKB-KW"/>
</dbReference>
<dbReference type="PANTHER" id="PTHR43300:SF4">
    <property type="entry name" value="ACYL-[ACYL-CARRIER-PROTEIN]--UDP-N-ACETYLGLUCOSAMINE O-ACYLTRANSFERASE"/>
    <property type="match status" value="1"/>
</dbReference>
<dbReference type="EMBL" id="CP007451">
    <property type="protein sequence ID" value="AHW59695.1"/>
    <property type="molecule type" value="Genomic_DNA"/>
</dbReference>
<dbReference type="RefSeq" id="WP_038557633.1">
    <property type="nucleotide sequence ID" value="NZ_FOHT01000002.1"/>
</dbReference>
<name>X5DWV1_9BACT</name>
<sequence length="188" mass="20122">MERYYAHETAIIDEGARIGEGSKIWHFCHVMGSAEMGKDCILGQNVFVGNKVKLGSNVKVQNNVSLYEGVICEDDVFCGPSMVFTNVINPRSAVERKTEFKPTLVRKGASIGANATIVCGTTLGEYCFIGAGAVITKDVKPFALMVGVPAVQKGWVSRSGAILGADLVCPETGEKYKLAGDNLELVSE</sequence>
<dbReference type="CDD" id="cd03358">
    <property type="entry name" value="LbH_WxcM_N_like"/>
    <property type="match status" value="1"/>
</dbReference>
<keyword evidence="3" id="KW-0808">Transferase</keyword>
<reference evidence="3 5" key="2">
    <citation type="submission" date="2016-10" db="EMBL/GenBank/DDBJ databases">
        <authorList>
            <person name="de Groot N.N."/>
        </authorList>
    </citation>
    <scope>NUCLEOTIDE SEQUENCE [LARGE SCALE GENOMIC DNA]</scope>
    <source>
        <strain evidence="3 5">DSM 25947</strain>
    </source>
</reference>
<dbReference type="InterPro" id="IPR001451">
    <property type="entry name" value="Hexapep"/>
</dbReference>
<dbReference type="HOGENOM" id="CLU_051638_9_1_10"/>
<comment type="similarity">
    <text evidence="1">Belongs to the transferase hexapeptide repeat family.</text>
</comment>
<gene>
    <name evidence="2" type="ORF">FH5T_09090</name>
    <name evidence="3" type="ORF">SAMN05444285_10276</name>
</gene>
<accession>X5DWV1</accession>
<dbReference type="EMBL" id="FOHT01000002">
    <property type="protein sequence ID" value="SES78686.1"/>
    <property type="molecule type" value="Genomic_DNA"/>
</dbReference>
<organism evidence="3 5">
    <name type="scientific">Draconibacterium orientale</name>
    <dbReference type="NCBI Taxonomy" id="1168034"/>
    <lineage>
        <taxon>Bacteria</taxon>
        <taxon>Pseudomonadati</taxon>
        <taxon>Bacteroidota</taxon>
        <taxon>Bacteroidia</taxon>
        <taxon>Marinilabiliales</taxon>
        <taxon>Prolixibacteraceae</taxon>
        <taxon>Draconibacterium</taxon>
    </lineage>
</organism>
<dbReference type="STRING" id="1168034.FH5T_09090"/>
<dbReference type="Pfam" id="PF00132">
    <property type="entry name" value="Hexapep"/>
    <property type="match status" value="2"/>
</dbReference>
<protein>
    <submittedName>
        <fullName evidence="2">Hexapeptide transferase</fullName>
    </submittedName>
    <submittedName>
        <fullName evidence="3">UDP-2-acetamido-3-amino-2,3-dideoxy-glucuronate N-acetyltransferase</fullName>
    </submittedName>
</protein>
<dbReference type="InterPro" id="IPR050179">
    <property type="entry name" value="Trans_hexapeptide_repeat"/>
</dbReference>
<dbReference type="AlphaFoldDB" id="X5DWV1"/>
<evidence type="ECO:0000313" key="5">
    <source>
        <dbReference type="Proteomes" id="UP000181981"/>
    </source>
</evidence>
<dbReference type="PANTHER" id="PTHR43300">
    <property type="entry name" value="ACETYLTRANSFERASE"/>
    <property type="match status" value="1"/>
</dbReference>
<reference evidence="2 4" key="1">
    <citation type="submission" date="2014-03" db="EMBL/GenBank/DDBJ databases">
        <title>Complete genome sequence of a deeply braunched marine Bacteroidia bacterium Draconibacterium orientale type strain FH5T.</title>
        <authorList>
            <person name="Li X."/>
            <person name="Wang X."/>
            <person name="Xie Z."/>
            <person name="Du Z."/>
            <person name="Chen G."/>
        </authorList>
    </citation>
    <scope>NUCLEOTIDE SEQUENCE [LARGE SCALE GENOMIC DNA]</scope>
    <source>
        <strain evidence="2 4">FH5</strain>
    </source>
</reference>
<dbReference type="OrthoDB" id="9801697at2"/>
<dbReference type="eggNOG" id="COG0110">
    <property type="taxonomic scope" value="Bacteria"/>
</dbReference>